<dbReference type="InterPro" id="IPR022812">
    <property type="entry name" value="Dynamin"/>
</dbReference>
<name>A0A0A2VCZ0_BEABA</name>
<feature type="domain" description="Dynamin-type G" evidence="6">
    <location>
        <begin position="36"/>
        <end position="314"/>
    </location>
</feature>
<dbReference type="PRINTS" id="PR00195">
    <property type="entry name" value="DYNAMIN"/>
</dbReference>
<keyword evidence="2" id="KW-0342">GTP-binding</keyword>
<dbReference type="Proteomes" id="UP000030106">
    <property type="component" value="Unassembled WGS sequence"/>
</dbReference>
<accession>A0A0A2VCZ0</accession>
<dbReference type="PANTHER" id="PTHR11566:SF149">
    <property type="entry name" value="GTPASE, PUTATIVE (AFU_ORTHOLOGUE AFUA_6G11890)-RELATED"/>
    <property type="match status" value="1"/>
</dbReference>
<dbReference type="GO" id="GO:0016020">
    <property type="term" value="C:membrane"/>
    <property type="evidence" value="ECO:0007669"/>
    <property type="project" value="TreeGrafter"/>
</dbReference>
<dbReference type="GO" id="GO:0006897">
    <property type="term" value="P:endocytosis"/>
    <property type="evidence" value="ECO:0007669"/>
    <property type="project" value="TreeGrafter"/>
</dbReference>
<dbReference type="PANTHER" id="PTHR11566">
    <property type="entry name" value="DYNAMIN"/>
    <property type="match status" value="1"/>
</dbReference>
<dbReference type="HOGENOM" id="CLU_008964_7_0_1"/>
<dbReference type="InterPro" id="IPR027417">
    <property type="entry name" value="P-loop_NTPase"/>
</dbReference>
<dbReference type="InterPro" id="IPR001401">
    <property type="entry name" value="Dynamin_GTPase"/>
</dbReference>
<dbReference type="SMART" id="SM00053">
    <property type="entry name" value="DYNc"/>
    <property type="match status" value="1"/>
</dbReference>
<dbReference type="Pfam" id="PF01031">
    <property type="entry name" value="Dynamin_M"/>
    <property type="match status" value="1"/>
</dbReference>
<evidence type="ECO:0000259" key="6">
    <source>
        <dbReference type="PROSITE" id="PS51718"/>
    </source>
</evidence>
<feature type="compositionally biased region" description="Polar residues" evidence="4">
    <location>
        <begin position="783"/>
        <end position="802"/>
    </location>
</feature>
<dbReference type="GO" id="GO:0000266">
    <property type="term" value="P:mitochondrial fission"/>
    <property type="evidence" value="ECO:0007669"/>
    <property type="project" value="TreeGrafter"/>
</dbReference>
<dbReference type="GO" id="GO:0005739">
    <property type="term" value="C:mitochondrion"/>
    <property type="evidence" value="ECO:0007669"/>
    <property type="project" value="TreeGrafter"/>
</dbReference>
<feature type="coiled-coil region" evidence="3">
    <location>
        <begin position="675"/>
        <end position="702"/>
    </location>
</feature>
<dbReference type="GO" id="GO:0005525">
    <property type="term" value="F:GTP binding"/>
    <property type="evidence" value="ECO:0007669"/>
    <property type="project" value="InterPro"/>
</dbReference>
<evidence type="ECO:0000313" key="7">
    <source>
        <dbReference type="EMBL" id="KGQ04157.1"/>
    </source>
</evidence>
<dbReference type="AlphaFoldDB" id="A0A0A2VCZ0"/>
<dbReference type="SUPFAM" id="SSF52540">
    <property type="entry name" value="P-loop containing nucleoside triphosphate hydrolases"/>
    <property type="match status" value="1"/>
</dbReference>
<sequence length="843" mass="95373">MSTLFDSEVLQKLVSPEAQHLHRLLKELSRIGVGSIVSLPRIVVFGSQKAGKSSVLEAISRIRFPIDSGLCTRFATELEFRDGPQLRIHASVQFADGRPAKSLSYNGVQESDLPEMIRQAKEEMGLVGLDKSFSKDVLRLSIERPGMYPLQLVDLPGVFKTTSGDQTKEDIKTVDDLVRGYLEQPNSIIMLVTAAEGDYHNQSFREQLEKFGVPKSRTIGIITKPDKTECDQLKYFTSLALNQQGDSKLDLGWHVMRNRDTKNDTDDFDGRDSREDKFFAESDWVKIPRTDRGAKALQARLSKIQFDQLRRIIPEIMQEMSAKLAQREEELERLGTARPNIEDMRNFLTRKADAFQQLVKEAVEGRYNDAFFRRFPDHYNLRAQLRMFSSAFDYVLREKGADRIIVGDDGNTAGGSERREWLDEFLEANPYPVSDPEKCTYKDFGDELNREAAKTRGLEFPGTTNDNLAHRLFQKQSRKWEEMAQHHIDMVTTSARLFVEKAMEFVVGPAATNPTTEAILRIIVDDFFEERELILKAKLEEFILPYREAYALPVDREFEVLKKARSDARRNKQILEQQRLILAATNGSEKDDEGKEVDVSINGDQLRRLLFADRAPSEGEFAPGDILDKMQTYYELSLRTFTDNIINLAVESCLVRRIQYIFTPTSVGGMSDDRVKELAAETEDIRTRREDLMKEREKLKESLKYCNRYKPLTSISKTSTRTAETPKTTNAVAQETTLLKDLKIFGAKKTAGATRFTIFPSAPNFPPAPSWSGSRREDAGSNGVPQPSNSVQTSGETTSSSKKFIFSGKTHTIGKPEPWMPAAATPRNGFGSSSSPWFGQGSS</sequence>
<organism evidence="7 8">
    <name type="scientific">Beauveria bassiana D1-5</name>
    <dbReference type="NCBI Taxonomy" id="1245745"/>
    <lineage>
        <taxon>Eukaryota</taxon>
        <taxon>Fungi</taxon>
        <taxon>Dikarya</taxon>
        <taxon>Ascomycota</taxon>
        <taxon>Pezizomycotina</taxon>
        <taxon>Sordariomycetes</taxon>
        <taxon>Hypocreomycetidae</taxon>
        <taxon>Hypocreales</taxon>
        <taxon>Cordycipitaceae</taxon>
        <taxon>Beauveria</taxon>
    </lineage>
</organism>
<dbReference type="InterPro" id="IPR020850">
    <property type="entry name" value="GED_dom"/>
</dbReference>
<dbReference type="PROSITE" id="PS51718">
    <property type="entry name" value="G_DYNAMIN_2"/>
    <property type="match status" value="1"/>
</dbReference>
<dbReference type="InterPro" id="IPR030381">
    <property type="entry name" value="G_DYNAMIN_dom"/>
</dbReference>
<dbReference type="GO" id="GO:0008017">
    <property type="term" value="F:microtubule binding"/>
    <property type="evidence" value="ECO:0007669"/>
    <property type="project" value="TreeGrafter"/>
</dbReference>
<dbReference type="GO" id="GO:0048312">
    <property type="term" value="P:intracellular distribution of mitochondria"/>
    <property type="evidence" value="ECO:0007669"/>
    <property type="project" value="TreeGrafter"/>
</dbReference>
<dbReference type="GO" id="GO:0003924">
    <property type="term" value="F:GTPase activity"/>
    <property type="evidence" value="ECO:0007669"/>
    <property type="project" value="InterPro"/>
</dbReference>
<dbReference type="InterPro" id="IPR000375">
    <property type="entry name" value="Dynamin_stalk"/>
</dbReference>
<gene>
    <name evidence="7" type="ORF">BBAD15_g10610</name>
</gene>
<keyword evidence="3" id="KW-0175">Coiled coil</keyword>
<dbReference type="InterPro" id="IPR045063">
    <property type="entry name" value="Dynamin_N"/>
</dbReference>
<dbReference type="EMBL" id="ANFO01001118">
    <property type="protein sequence ID" value="KGQ04157.1"/>
    <property type="molecule type" value="Genomic_DNA"/>
</dbReference>
<evidence type="ECO:0000256" key="1">
    <source>
        <dbReference type="ARBA" id="ARBA00022741"/>
    </source>
</evidence>
<dbReference type="STRING" id="1245745.A0A0A2VCZ0"/>
<dbReference type="eggNOG" id="KOG0446">
    <property type="taxonomic scope" value="Eukaryota"/>
</dbReference>
<evidence type="ECO:0000256" key="4">
    <source>
        <dbReference type="SAM" id="MobiDB-lite"/>
    </source>
</evidence>
<dbReference type="Gene3D" id="3.40.50.300">
    <property type="entry name" value="P-loop containing nucleotide triphosphate hydrolases"/>
    <property type="match status" value="1"/>
</dbReference>
<protein>
    <submittedName>
        <fullName evidence="7">Interferon-induced GTP-binding protein Mx</fullName>
    </submittedName>
</protein>
<keyword evidence="1" id="KW-0547">Nucleotide-binding</keyword>
<evidence type="ECO:0000313" key="8">
    <source>
        <dbReference type="Proteomes" id="UP000030106"/>
    </source>
</evidence>
<feature type="compositionally biased region" description="Low complexity" evidence="4">
    <location>
        <begin position="829"/>
        <end position="843"/>
    </location>
</feature>
<dbReference type="PROSITE" id="PS51388">
    <property type="entry name" value="GED"/>
    <property type="match status" value="1"/>
</dbReference>
<dbReference type="GO" id="GO:0005874">
    <property type="term" value="C:microtubule"/>
    <property type="evidence" value="ECO:0007669"/>
    <property type="project" value="TreeGrafter"/>
</dbReference>
<proteinExistence type="predicted"/>
<dbReference type="OrthoDB" id="415706at2759"/>
<evidence type="ECO:0000256" key="2">
    <source>
        <dbReference type="ARBA" id="ARBA00023134"/>
    </source>
</evidence>
<reference evidence="7 8" key="1">
    <citation type="submission" date="2012-10" db="EMBL/GenBank/DDBJ databases">
        <title>Genome sequencing and analysis of entomopathogenic fungi Beauveria bassiana D1-5.</title>
        <authorList>
            <person name="Li Q."/>
            <person name="Wang L."/>
            <person name="Zhang Z."/>
            <person name="Wang Q."/>
            <person name="Ren J."/>
            <person name="Wang M."/>
            <person name="Xu W."/>
            <person name="Wang J."/>
            <person name="Lu Y."/>
            <person name="Du Q."/>
            <person name="Sun Z."/>
        </authorList>
    </citation>
    <scope>NUCLEOTIDE SEQUENCE [LARGE SCALE GENOMIC DNA]</scope>
    <source>
        <strain evidence="7 8">D1-5</strain>
    </source>
</reference>
<comment type="caution">
    <text evidence="7">The sequence shown here is derived from an EMBL/GenBank/DDBJ whole genome shotgun (WGS) entry which is preliminary data.</text>
</comment>
<evidence type="ECO:0000256" key="3">
    <source>
        <dbReference type="SAM" id="Coils"/>
    </source>
</evidence>
<dbReference type="CDD" id="cd08771">
    <property type="entry name" value="DLP_1"/>
    <property type="match status" value="1"/>
</dbReference>
<feature type="region of interest" description="Disordered" evidence="4">
    <location>
        <begin position="758"/>
        <end position="843"/>
    </location>
</feature>
<evidence type="ECO:0000259" key="5">
    <source>
        <dbReference type="PROSITE" id="PS51388"/>
    </source>
</evidence>
<feature type="domain" description="GED" evidence="5">
    <location>
        <begin position="623"/>
        <end position="714"/>
    </location>
</feature>
<dbReference type="Pfam" id="PF00350">
    <property type="entry name" value="Dynamin_N"/>
    <property type="match status" value="1"/>
</dbReference>
<dbReference type="GO" id="GO:0016559">
    <property type="term" value="P:peroxisome fission"/>
    <property type="evidence" value="ECO:0007669"/>
    <property type="project" value="TreeGrafter"/>
</dbReference>